<dbReference type="PANTHER" id="PTHR21064">
    <property type="entry name" value="AMINOGLYCOSIDE PHOSPHOTRANSFERASE DOMAIN-CONTAINING PROTEIN-RELATED"/>
    <property type="match status" value="1"/>
</dbReference>
<evidence type="ECO:0000313" key="11">
    <source>
        <dbReference type="Proteomes" id="UP000707352"/>
    </source>
</evidence>
<evidence type="ECO:0000313" key="10">
    <source>
        <dbReference type="EMBL" id="NIX75748.1"/>
    </source>
</evidence>
<organism evidence="10 11">
    <name type="scientific">Microvirga terricola</name>
    <dbReference type="NCBI Taxonomy" id="2719797"/>
    <lineage>
        <taxon>Bacteria</taxon>
        <taxon>Pseudomonadati</taxon>
        <taxon>Pseudomonadota</taxon>
        <taxon>Alphaproteobacteria</taxon>
        <taxon>Hyphomicrobiales</taxon>
        <taxon>Methylobacteriaceae</taxon>
        <taxon>Microvirga</taxon>
    </lineage>
</organism>
<comment type="function">
    <text evidence="6">Catalyzes the GTP-dependent phosphorylation of 5-hydroxy-L-lysine.</text>
</comment>
<dbReference type="SUPFAM" id="SSF56112">
    <property type="entry name" value="Protein kinase-like (PK-like)"/>
    <property type="match status" value="1"/>
</dbReference>
<keyword evidence="11" id="KW-1185">Reference proteome</keyword>
<comment type="catalytic activity">
    <reaction evidence="5">
        <text>(5R)-5-hydroxy-L-lysine + GTP = (5R)-5-phosphooxy-L-lysine + GDP + H(+)</text>
        <dbReference type="Rhea" id="RHEA:19049"/>
        <dbReference type="ChEBI" id="CHEBI:15378"/>
        <dbReference type="ChEBI" id="CHEBI:37565"/>
        <dbReference type="ChEBI" id="CHEBI:57882"/>
        <dbReference type="ChEBI" id="CHEBI:58189"/>
        <dbReference type="ChEBI" id="CHEBI:58357"/>
        <dbReference type="EC" id="2.7.1.81"/>
    </reaction>
</comment>
<evidence type="ECO:0000256" key="4">
    <source>
        <dbReference type="ARBA" id="ARBA00022777"/>
    </source>
</evidence>
<protein>
    <recommendedName>
        <fullName evidence="8">Hydroxylysine kinase</fullName>
        <ecNumber evidence="7">2.7.1.81</ecNumber>
    </recommendedName>
</protein>
<dbReference type="InterPro" id="IPR011009">
    <property type="entry name" value="Kinase-like_dom_sf"/>
</dbReference>
<accession>A0ABX0V7M9</accession>
<dbReference type="EC" id="2.7.1.81" evidence="7"/>
<feature type="domain" description="Aminoglycoside phosphotransferase" evidence="9">
    <location>
        <begin position="29"/>
        <end position="261"/>
    </location>
</feature>
<dbReference type="Pfam" id="PF01636">
    <property type="entry name" value="APH"/>
    <property type="match status" value="1"/>
</dbReference>
<gene>
    <name evidence="10" type="ORF">HB375_03850</name>
</gene>
<dbReference type="PANTHER" id="PTHR21064:SF1">
    <property type="entry name" value="HYDROXYLYSINE KINASE"/>
    <property type="match status" value="1"/>
</dbReference>
<dbReference type="Gene3D" id="3.90.1200.10">
    <property type="match status" value="1"/>
</dbReference>
<evidence type="ECO:0000256" key="8">
    <source>
        <dbReference type="ARBA" id="ARBA00040505"/>
    </source>
</evidence>
<dbReference type="EMBL" id="JAATJS010000001">
    <property type="protein sequence ID" value="NIX75748.1"/>
    <property type="molecule type" value="Genomic_DNA"/>
</dbReference>
<comment type="subcellular location">
    <subcellularLocation>
        <location evidence="1">Cytoplasm</location>
    </subcellularLocation>
</comment>
<evidence type="ECO:0000256" key="2">
    <source>
        <dbReference type="ARBA" id="ARBA00022490"/>
    </source>
</evidence>
<evidence type="ECO:0000256" key="7">
    <source>
        <dbReference type="ARBA" id="ARBA00038873"/>
    </source>
</evidence>
<evidence type="ECO:0000259" key="9">
    <source>
        <dbReference type="Pfam" id="PF01636"/>
    </source>
</evidence>
<keyword evidence="4" id="KW-0418">Kinase</keyword>
<reference evidence="10 11" key="1">
    <citation type="submission" date="2020-03" db="EMBL/GenBank/DDBJ databases">
        <title>The genome sequence of Microvirga sp. c23x22.</title>
        <authorList>
            <person name="Zhang X."/>
        </authorList>
    </citation>
    <scope>NUCLEOTIDE SEQUENCE [LARGE SCALE GENOMIC DNA]</scope>
    <source>
        <strain evidence="11">c23x22</strain>
    </source>
</reference>
<dbReference type="InterPro" id="IPR002575">
    <property type="entry name" value="Aminoglycoside_PTrfase"/>
</dbReference>
<sequence length="342" mass="37924">MPTSAARAVPAAEVEALARHHYGLNATAHPLSSERDQNFHLRCADGREYVLKITHPAEDRLVSNMQTQALLHVAAVDPELPIQHVVRARNGEPDLSLSFPGEAPTRVVRVVTYAQGEPLHKVRRTPAQRRDLGRGLARLGLALRDFSHPAASHDLLWDLKQASRVRELLVHIQDSEKRTLATRFLDAFERNALPLLPKLRAQVIHNDLNPHNVLVQPDDHDRVSGILDFGDLVHAPLICDVAVAAAYQLSEEGSPLDAATEFIAAYHAASPLERIEVDLLFDLIATRLVMIVAISGWRASQHPENRTYLLRNNPAAWSGLERMAALSRSEAQASLRRACSME</sequence>
<proteinExistence type="predicted"/>
<keyword evidence="2" id="KW-0963">Cytoplasm</keyword>
<name>A0ABX0V7M9_9HYPH</name>
<dbReference type="InterPro" id="IPR050249">
    <property type="entry name" value="Pseudomonas-type_ThrB"/>
</dbReference>
<comment type="caution">
    <text evidence="10">The sequence shown here is derived from an EMBL/GenBank/DDBJ whole genome shotgun (WGS) entry which is preliminary data.</text>
</comment>
<dbReference type="Proteomes" id="UP000707352">
    <property type="component" value="Unassembled WGS sequence"/>
</dbReference>
<evidence type="ECO:0000256" key="5">
    <source>
        <dbReference type="ARBA" id="ARBA00036820"/>
    </source>
</evidence>
<evidence type="ECO:0000256" key="1">
    <source>
        <dbReference type="ARBA" id="ARBA00004496"/>
    </source>
</evidence>
<keyword evidence="3" id="KW-0808">Transferase</keyword>
<evidence type="ECO:0000256" key="3">
    <source>
        <dbReference type="ARBA" id="ARBA00022679"/>
    </source>
</evidence>
<evidence type="ECO:0000256" key="6">
    <source>
        <dbReference type="ARBA" id="ARBA00037368"/>
    </source>
</evidence>